<proteinExistence type="predicted"/>
<gene>
    <name evidence="1" type="ORF">VFH_II224680</name>
</gene>
<dbReference type="Proteomes" id="UP001157006">
    <property type="component" value="Chromosome 2"/>
</dbReference>
<dbReference type="AlphaFoldDB" id="A0AAV0ZQF4"/>
<evidence type="ECO:0000313" key="1">
    <source>
        <dbReference type="EMBL" id="CAI8600464.1"/>
    </source>
</evidence>
<name>A0AAV0ZQF4_VICFA</name>
<dbReference type="EMBL" id="OX451737">
    <property type="protein sequence ID" value="CAI8600464.1"/>
    <property type="molecule type" value="Genomic_DNA"/>
</dbReference>
<accession>A0AAV0ZQF4</accession>
<protein>
    <submittedName>
        <fullName evidence="1">Uncharacterized protein</fullName>
    </submittedName>
</protein>
<evidence type="ECO:0000313" key="2">
    <source>
        <dbReference type="Proteomes" id="UP001157006"/>
    </source>
</evidence>
<keyword evidence="2" id="KW-1185">Reference proteome</keyword>
<organism evidence="1 2">
    <name type="scientific">Vicia faba</name>
    <name type="common">Broad bean</name>
    <name type="synonym">Faba vulgaris</name>
    <dbReference type="NCBI Taxonomy" id="3906"/>
    <lineage>
        <taxon>Eukaryota</taxon>
        <taxon>Viridiplantae</taxon>
        <taxon>Streptophyta</taxon>
        <taxon>Embryophyta</taxon>
        <taxon>Tracheophyta</taxon>
        <taxon>Spermatophyta</taxon>
        <taxon>Magnoliopsida</taxon>
        <taxon>eudicotyledons</taxon>
        <taxon>Gunneridae</taxon>
        <taxon>Pentapetalae</taxon>
        <taxon>rosids</taxon>
        <taxon>fabids</taxon>
        <taxon>Fabales</taxon>
        <taxon>Fabaceae</taxon>
        <taxon>Papilionoideae</taxon>
        <taxon>50 kb inversion clade</taxon>
        <taxon>NPAAA clade</taxon>
        <taxon>Hologalegina</taxon>
        <taxon>IRL clade</taxon>
        <taxon>Fabeae</taxon>
        <taxon>Vicia</taxon>
    </lineage>
</organism>
<sequence length="130" mass="15177">MLFCKENPNRPLFYSYFVHMILEINGIKSKEEDLVEAPKIMDEYRVSMMRYYSETDGVYYNIGKYGRKVYDDKIVERVKDPSYEASGSSFGLLPVDVKTYLDELVWKILADKKIREKGIMACIDSVSKES</sequence>
<reference evidence="1 2" key="1">
    <citation type="submission" date="2023-01" db="EMBL/GenBank/DDBJ databases">
        <authorList>
            <person name="Kreplak J."/>
        </authorList>
    </citation>
    <scope>NUCLEOTIDE SEQUENCE [LARGE SCALE GENOMIC DNA]</scope>
</reference>